<keyword evidence="7" id="KW-0472">Membrane</keyword>
<gene>
    <name evidence="9" type="primary">gpt</name>
    <name evidence="9" type="ORF">ACFFJP_04875</name>
</gene>
<proteinExistence type="predicted"/>
<dbReference type="EC" id="2.4.2.22" evidence="9"/>
<dbReference type="Pfam" id="PF00156">
    <property type="entry name" value="Pribosyltran"/>
    <property type="match status" value="1"/>
</dbReference>
<dbReference type="Proteomes" id="UP001589813">
    <property type="component" value="Unassembled WGS sequence"/>
</dbReference>
<dbReference type="SUPFAM" id="SSF53271">
    <property type="entry name" value="PRTase-like"/>
    <property type="match status" value="1"/>
</dbReference>
<accession>A0ABV6BB47</accession>
<dbReference type="InterPro" id="IPR000836">
    <property type="entry name" value="PRTase_dom"/>
</dbReference>
<evidence type="ECO:0000259" key="8">
    <source>
        <dbReference type="Pfam" id="PF00156"/>
    </source>
</evidence>
<dbReference type="EMBL" id="JBHLXP010000001">
    <property type="protein sequence ID" value="MFC0047619.1"/>
    <property type="molecule type" value="Genomic_DNA"/>
</dbReference>
<dbReference type="NCBIfam" id="NF006613">
    <property type="entry name" value="PRK09177.1"/>
    <property type="match status" value="1"/>
</dbReference>
<sequence length="158" mass="17799">MSLSGNKNFYVSWEAFHRATKELAKMCLHGNFDSIVAVSRGGLVPATIIARELNIRVLDTICVSSYDHDQQRSLQVLKDATLPDSERLLVIDDLVDTGETARALRERFPKACFATVYAKPQGKALVDKYVTDIEQDTWIHLPWDMELAYSAPLAEQSR</sequence>
<name>A0ABV6BB47_9GAMM</name>
<organism evidence="9 10">
    <name type="scientific">Rheinheimera tilapiae</name>
    <dbReference type="NCBI Taxonomy" id="875043"/>
    <lineage>
        <taxon>Bacteria</taxon>
        <taxon>Pseudomonadati</taxon>
        <taxon>Pseudomonadota</taxon>
        <taxon>Gammaproteobacteria</taxon>
        <taxon>Chromatiales</taxon>
        <taxon>Chromatiaceae</taxon>
        <taxon>Rheinheimera</taxon>
    </lineage>
</organism>
<dbReference type="InterPro" id="IPR029057">
    <property type="entry name" value="PRTase-like"/>
</dbReference>
<keyword evidence="4" id="KW-0479">Metal-binding</keyword>
<keyword evidence="2 9" id="KW-0328">Glycosyltransferase</keyword>
<evidence type="ECO:0000256" key="4">
    <source>
        <dbReference type="ARBA" id="ARBA00022723"/>
    </source>
</evidence>
<keyword evidence="6" id="KW-0460">Magnesium</keyword>
<evidence type="ECO:0000256" key="7">
    <source>
        <dbReference type="ARBA" id="ARBA00023136"/>
    </source>
</evidence>
<evidence type="ECO:0000256" key="1">
    <source>
        <dbReference type="ARBA" id="ARBA00022475"/>
    </source>
</evidence>
<keyword evidence="1" id="KW-1003">Cell membrane</keyword>
<protein>
    <submittedName>
        <fullName evidence="9">Xanthine phosphoribosyltransferase</fullName>
        <ecNumber evidence="9">2.4.2.22</ecNumber>
    </submittedName>
</protein>
<reference evidence="9 10" key="1">
    <citation type="submission" date="2024-09" db="EMBL/GenBank/DDBJ databases">
        <authorList>
            <person name="Sun Q."/>
            <person name="Mori K."/>
        </authorList>
    </citation>
    <scope>NUCLEOTIDE SEQUENCE [LARGE SCALE GENOMIC DNA]</scope>
    <source>
        <strain evidence="9 10">KCTC 23315</strain>
    </source>
</reference>
<feature type="domain" description="Phosphoribosyltransferase" evidence="8">
    <location>
        <begin position="14"/>
        <end position="149"/>
    </location>
</feature>
<dbReference type="PANTHER" id="PTHR39563">
    <property type="entry name" value="XANTHINE PHOSPHORIBOSYLTRANSFERASE"/>
    <property type="match status" value="1"/>
</dbReference>
<dbReference type="CDD" id="cd06223">
    <property type="entry name" value="PRTases_typeI"/>
    <property type="match status" value="1"/>
</dbReference>
<dbReference type="InterPro" id="IPR023747">
    <property type="entry name" value="Xanthine_Guanine_PRibTrfase"/>
</dbReference>
<dbReference type="Gene3D" id="3.40.50.2020">
    <property type="match status" value="1"/>
</dbReference>
<dbReference type="PANTHER" id="PTHR39563:SF1">
    <property type="entry name" value="XANTHINE-GUANINE PHOSPHORIBOSYLTRANSFERASE"/>
    <property type="match status" value="1"/>
</dbReference>
<keyword evidence="10" id="KW-1185">Reference proteome</keyword>
<dbReference type="RefSeq" id="WP_377241051.1">
    <property type="nucleotide sequence ID" value="NZ_JBHLXP010000001.1"/>
</dbReference>
<comment type="caution">
    <text evidence="9">The sequence shown here is derived from an EMBL/GenBank/DDBJ whole genome shotgun (WGS) entry which is preliminary data.</text>
</comment>
<keyword evidence="3 9" id="KW-0808">Transferase</keyword>
<dbReference type="GO" id="GO:0000310">
    <property type="term" value="F:xanthine phosphoribosyltransferase activity"/>
    <property type="evidence" value="ECO:0007669"/>
    <property type="project" value="UniProtKB-EC"/>
</dbReference>
<evidence type="ECO:0000256" key="3">
    <source>
        <dbReference type="ARBA" id="ARBA00022679"/>
    </source>
</evidence>
<evidence type="ECO:0000313" key="9">
    <source>
        <dbReference type="EMBL" id="MFC0047619.1"/>
    </source>
</evidence>
<evidence type="ECO:0000313" key="10">
    <source>
        <dbReference type="Proteomes" id="UP001589813"/>
    </source>
</evidence>
<evidence type="ECO:0000256" key="2">
    <source>
        <dbReference type="ARBA" id="ARBA00022676"/>
    </source>
</evidence>
<evidence type="ECO:0000256" key="6">
    <source>
        <dbReference type="ARBA" id="ARBA00022842"/>
    </source>
</evidence>
<evidence type="ECO:0000256" key="5">
    <source>
        <dbReference type="ARBA" id="ARBA00022726"/>
    </source>
</evidence>
<keyword evidence="5" id="KW-0660">Purine salvage</keyword>